<evidence type="ECO:0000256" key="9">
    <source>
        <dbReference type="RuleBase" id="RU003903"/>
    </source>
</evidence>
<evidence type="ECO:0000256" key="8">
    <source>
        <dbReference type="PIRSR" id="PIRSR000193-1"/>
    </source>
</evidence>
<dbReference type="PROSITE" id="PS00521">
    <property type="entry name" value="P5CR"/>
    <property type="match status" value="1"/>
</dbReference>
<dbReference type="UniPathway" id="UPA00098">
    <property type="reaction ID" value="UER00361"/>
</dbReference>
<dbReference type="Proteomes" id="UP000682733">
    <property type="component" value="Unassembled WGS sequence"/>
</dbReference>
<evidence type="ECO:0000256" key="2">
    <source>
        <dbReference type="ARBA" id="ARBA00005525"/>
    </source>
</evidence>
<dbReference type="InterPro" id="IPR000304">
    <property type="entry name" value="Pyrroline-COOH_reductase"/>
</dbReference>
<evidence type="ECO:0000256" key="4">
    <source>
        <dbReference type="ARBA" id="ARBA00022857"/>
    </source>
</evidence>
<evidence type="ECO:0000313" key="13">
    <source>
        <dbReference type="EMBL" id="CAF1014745.1"/>
    </source>
</evidence>
<dbReference type="InterPro" id="IPR053790">
    <property type="entry name" value="P5CR-like_CS"/>
</dbReference>
<gene>
    <name evidence="13" type="ORF">GPM918_LOCUS14457</name>
    <name evidence="12" type="ORF">OVA965_LOCUS2477</name>
    <name evidence="15" type="ORF">SRO942_LOCUS14457</name>
    <name evidence="14" type="ORF">TMI583_LOCUS2477</name>
</gene>
<dbReference type="PANTHER" id="PTHR11645:SF0">
    <property type="entry name" value="PYRROLINE-5-CARBOXYLATE REDUCTASE 3"/>
    <property type="match status" value="1"/>
</dbReference>
<evidence type="ECO:0000256" key="1">
    <source>
        <dbReference type="ARBA" id="ARBA00005205"/>
    </source>
</evidence>
<dbReference type="SUPFAM" id="SSF51735">
    <property type="entry name" value="NAD(P)-binding Rossmann-fold domains"/>
    <property type="match status" value="1"/>
</dbReference>
<comment type="pathway">
    <text evidence="1 9">Amino-acid biosynthesis; L-proline biosynthesis; L-proline from L-glutamate 5-semialdehyde: step 1/1.</text>
</comment>
<dbReference type="InterPro" id="IPR008927">
    <property type="entry name" value="6-PGluconate_DH-like_C_sf"/>
</dbReference>
<comment type="caution">
    <text evidence="13">The sequence shown here is derived from an EMBL/GenBank/DDBJ whole genome shotgun (WGS) entry which is preliminary data.</text>
</comment>
<dbReference type="OrthoDB" id="10263291at2759"/>
<dbReference type="AlphaFoldDB" id="A0A814HVN9"/>
<dbReference type="Pfam" id="PF03807">
    <property type="entry name" value="F420_oxidored"/>
    <property type="match status" value="1"/>
</dbReference>
<sequence length="289" mass="31909">MESIKLGFIGGGNIVQAFINGLHRSNQLKLTNTMISCPNANEKPIFKQYSEYIQTTTSNIDLCRFADIVLFAVKSKFIKSICNELNEHLNHDDKKRILFVSVIPGLKILTIEKWLMIKNENIVRIMYNVAVATENGCFCFAMSKLNESMKQSYENLKFLFNAVGQYAGNVTEDQLDVVTALMGSGPAFFCLVCEAMADGAVKMGLPRDLALAMTKQTMVGCANLLLSSKDKHPAQLRDEIATPGGTTIYGLHALETKAVRGAFIDAISVAAQRAQNMSKELETFENDNS</sequence>
<evidence type="ECO:0000313" key="15">
    <source>
        <dbReference type="EMBL" id="CAF3786251.1"/>
    </source>
</evidence>
<evidence type="ECO:0000256" key="7">
    <source>
        <dbReference type="ARBA" id="ARBA00049975"/>
    </source>
</evidence>
<dbReference type="NCBIfam" id="TIGR00112">
    <property type="entry name" value="proC"/>
    <property type="match status" value="1"/>
</dbReference>
<keyword evidence="3 9" id="KW-0641">Proline biosynthesis</keyword>
<proteinExistence type="inferred from homology"/>
<organism evidence="13 16">
    <name type="scientific">Didymodactylos carnosus</name>
    <dbReference type="NCBI Taxonomy" id="1234261"/>
    <lineage>
        <taxon>Eukaryota</taxon>
        <taxon>Metazoa</taxon>
        <taxon>Spiralia</taxon>
        <taxon>Gnathifera</taxon>
        <taxon>Rotifera</taxon>
        <taxon>Eurotatoria</taxon>
        <taxon>Bdelloidea</taxon>
        <taxon>Philodinida</taxon>
        <taxon>Philodinidae</taxon>
        <taxon>Didymodactylos</taxon>
    </lineage>
</organism>
<accession>A0A814HVN9</accession>
<feature type="domain" description="Pyrroline-5-carboxylate reductase catalytic N-terminal" evidence="10">
    <location>
        <begin position="5"/>
        <end position="91"/>
    </location>
</feature>
<dbReference type="Proteomes" id="UP000663829">
    <property type="component" value="Unassembled WGS sequence"/>
</dbReference>
<evidence type="ECO:0000256" key="3">
    <source>
        <dbReference type="ARBA" id="ARBA00022650"/>
    </source>
</evidence>
<dbReference type="Proteomes" id="UP000677228">
    <property type="component" value="Unassembled WGS sequence"/>
</dbReference>
<dbReference type="EMBL" id="CAJNOK010000531">
    <property type="protein sequence ID" value="CAF0759588.1"/>
    <property type="molecule type" value="Genomic_DNA"/>
</dbReference>
<evidence type="ECO:0000313" key="14">
    <source>
        <dbReference type="EMBL" id="CAF3539255.1"/>
    </source>
</evidence>
<feature type="domain" description="Pyrroline-5-carboxylate reductase dimerisation" evidence="11">
    <location>
        <begin position="172"/>
        <end position="277"/>
    </location>
</feature>
<dbReference type="EMBL" id="CAJNOQ010003484">
    <property type="protein sequence ID" value="CAF1014745.1"/>
    <property type="molecule type" value="Genomic_DNA"/>
</dbReference>
<dbReference type="HAMAP" id="MF_01925">
    <property type="entry name" value="P5C_reductase"/>
    <property type="match status" value="1"/>
</dbReference>
<dbReference type="EC" id="1.5.1.2" evidence="9"/>
<evidence type="ECO:0000259" key="10">
    <source>
        <dbReference type="Pfam" id="PF03807"/>
    </source>
</evidence>
<evidence type="ECO:0000256" key="5">
    <source>
        <dbReference type="ARBA" id="ARBA00023002"/>
    </source>
</evidence>
<comment type="subunit">
    <text evidence="6">Homodecamer; composed of 5 homodimers.</text>
</comment>
<comment type="similarity">
    <text evidence="2 9">Belongs to the pyrroline-5-carboxylate reductase family.</text>
</comment>
<dbReference type="PANTHER" id="PTHR11645">
    <property type="entry name" value="PYRROLINE-5-CARBOXYLATE REDUCTASE"/>
    <property type="match status" value="1"/>
</dbReference>
<evidence type="ECO:0000313" key="12">
    <source>
        <dbReference type="EMBL" id="CAF0759588.1"/>
    </source>
</evidence>
<dbReference type="EMBL" id="CAJOBA010000531">
    <property type="protein sequence ID" value="CAF3539255.1"/>
    <property type="molecule type" value="Genomic_DNA"/>
</dbReference>
<dbReference type="SUPFAM" id="SSF48179">
    <property type="entry name" value="6-phosphogluconate dehydrogenase C-terminal domain-like"/>
    <property type="match status" value="1"/>
</dbReference>
<dbReference type="GO" id="GO:0055129">
    <property type="term" value="P:L-proline biosynthetic process"/>
    <property type="evidence" value="ECO:0007669"/>
    <property type="project" value="UniProtKB-UniPathway"/>
</dbReference>
<protein>
    <recommendedName>
        <fullName evidence="9">Pyrroline-5-carboxylate reductase</fullName>
        <ecNumber evidence="9">1.5.1.2</ecNumber>
    </recommendedName>
</protein>
<dbReference type="GO" id="GO:0004735">
    <property type="term" value="F:pyrroline-5-carboxylate reductase activity"/>
    <property type="evidence" value="ECO:0007669"/>
    <property type="project" value="UniProtKB-EC"/>
</dbReference>
<evidence type="ECO:0000313" key="16">
    <source>
        <dbReference type="Proteomes" id="UP000663829"/>
    </source>
</evidence>
<dbReference type="Gene3D" id="1.10.3730.10">
    <property type="entry name" value="ProC C-terminal domain-like"/>
    <property type="match status" value="1"/>
</dbReference>
<dbReference type="PIRSF" id="PIRSF000193">
    <property type="entry name" value="Pyrrol-5-carb_rd"/>
    <property type="match status" value="1"/>
</dbReference>
<evidence type="ECO:0000259" key="11">
    <source>
        <dbReference type="Pfam" id="PF14748"/>
    </source>
</evidence>
<keyword evidence="4 8" id="KW-0521">NADP</keyword>
<dbReference type="InterPro" id="IPR028939">
    <property type="entry name" value="P5C_Rdtase_cat_N"/>
</dbReference>
<dbReference type="Proteomes" id="UP000681722">
    <property type="component" value="Unassembled WGS sequence"/>
</dbReference>
<evidence type="ECO:0000256" key="6">
    <source>
        <dbReference type="ARBA" id="ARBA00038523"/>
    </source>
</evidence>
<comment type="function">
    <text evidence="7">Oxidoreductase that catalyzes the last step in proline biosynthesis, which corresponds to the reduction of pyrroline-5-carboxylate (P5C) to L-proline using NAD(P)H. Proline is synthesized from either glutamate or ornithine; both are converted to P5C, and then to proline via pyrroline-5-carboxylate reductases (PYCRs). PYCR3 is exclusively linked to the biosynthesis of proline from ornithine.</text>
</comment>
<feature type="binding site" evidence="8">
    <location>
        <position position="59"/>
    </location>
    <ligand>
        <name>NADPH</name>
        <dbReference type="ChEBI" id="CHEBI:57783"/>
    </ligand>
</feature>
<dbReference type="FunFam" id="1.10.3730.10:FF:000001">
    <property type="entry name" value="Pyrroline-5-carboxylate reductase"/>
    <property type="match status" value="1"/>
</dbReference>
<dbReference type="InterPro" id="IPR029036">
    <property type="entry name" value="P5CR_dimer"/>
</dbReference>
<keyword evidence="16" id="KW-1185">Reference proteome</keyword>
<comment type="catalytic activity">
    <reaction evidence="9">
        <text>L-proline + NADP(+) = (S)-1-pyrroline-5-carboxylate + NADPH + 2 H(+)</text>
        <dbReference type="Rhea" id="RHEA:14109"/>
        <dbReference type="ChEBI" id="CHEBI:15378"/>
        <dbReference type="ChEBI" id="CHEBI:17388"/>
        <dbReference type="ChEBI" id="CHEBI:57783"/>
        <dbReference type="ChEBI" id="CHEBI:58349"/>
        <dbReference type="ChEBI" id="CHEBI:60039"/>
        <dbReference type="EC" id="1.5.1.2"/>
    </reaction>
</comment>
<name>A0A814HVN9_9BILA</name>
<dbReference type="EMBL" id="CAJOBC010003484">
    <property type="protein sequence ID" value="CAF3786251.1"/>
    <property type="molecule type" value="Genomic_DNA"/>
</dbReference>
<reference evidence="13" key="1">
    <citation type="submission" date="2021-02" db="EMBL/GenBank/DDBJ databases">
        <authorList>
            <person name="Nowell W R."/>
        </authorList>
    </citation>
    <scope>NUCLEOTIDE SEQUENCE</scope>
</reference>
<dbReference type="Gene3D" id="3.40.50.720">
    <property type="entry name" value="NAD(P)-binding Rossmann-like Domain"/>
    <property type="match status" value="1"/>
</dbReference>
<keyword evidence="9" id="KW-0028">Amino-acid biosynthesis</keyword>
<keyword evidence="5 9" id="KW-0560">Oxidoreductase</keyword>
<dbReference type="InterPro" id="IPR036291">
    <property type="entry name" value="NAD(P)-bd_dom_sf"/>
</dbReference>
<dbReference type="Pfam" id="PF14748">
    <property type="entry name" value="P5CR_dimer"/>
    <property type="match status" value="1"/>
</dbReference>